<reference evidence="2" key="1">
    <citation type="submission" date="2020-03" db="EMBL/GenBank/DDBJ databases">
        <authorList>
            <person name="Weist P."/>
        </authorList>
    </citation>
    <scope>NUCLEOTIDE SEQUENCE</scope>
</reference>
<evidence type="ECO:0000256" key="1">
    <source>
        <dbReference type="SAM" id="MobiDB-lite"/>
    </source>
</evidence>
<protein>
    <submittedName>
        <fullName evidence="2">Uncharacterized protein</fullName>
    </submittedName>
</protein>
<comment type="caution">
    <text evidence="2">The sequence shown here is derived from an EMBL/GenBank/DDBJ whole genome shotgun (WGS) entry which is preliminary data.</text>
</comment>
<dbReference type="EMBL" id="CADEAL010004017">
    <property type="protein sequence ID" value="CAB1449492.1"/>
    <property type="molecule type" value="Genomic_DNA"/>
</dbReference>
<feature type="region of interest" description="Disordered" evidence="1">
    <location>
        <begin position="22"/>
        <end position="57"/>
    </location>
</feature>
<gene>
    <name evidence="2" type="ORF">PLEPLA_LOCUS37175</name>
</gene>
<keyword evidence="3" id="KW-1185">Reference proteome</keyword>
<dbReference type="AlphaFoldDB" id="A0A9N7Z4G3"/>
<proteinExistence type="predicted"/>
<dbReference type="Proteomes" id="UP001153269">
    <property type="component" value="Unassembled WGS sequence"/>
</dbReference>
<sequence>MPRSPLQSLICPCAPSLRLLPPSVSLPALPTPPSHPPSGLTDVEADAPGPQKSVSDIKRGLMNGSRLFVCPSPSSAAAQARPDGTNLKSLPVPLLSAELRRKPGALHVCVLRSKANELIRKQGPTQTQTK</sequence>
<accession>A0A9N7Z4G3</accession>
<organism evidence="2 3">
    <name type="scientific">Pleuronectes platessa</name>
    <name type="common">European plaice</name>
    <dbReference type="NCBI Taxonomy" id="8262"/>
    <lineage>
        <taxon>Eukaryota</taxon>
        <taxon>Metazoa</taxon>
        <taxon>Chordata</taxon>
        <taxon>Craniata</taxon>
        <taxon>Vertebrata</taxon>
        <taxon>Euteleostomi</taxon>
        <taxon>Actinopterygii</taxon>
        <taxon>Neopterygii</taxon>
        <taxon>Teleostei</taxon>
        <taxon>Neoteleostei</taxon>
        <taxon>Acanthomorphata</taxon>
        <taxon>Carangaria</taxon>
        <taxon>Pleuronectiformes</taxon>
        <taxon>Pleuronectoidei</taxon>
        <taxon>Pleuronectidae</taxon>
        <taxon>Pleuronectes</taxon>
    </lineage>
</organism>
<evidence type="ECO:0000313" key="3">
    <source>
        <dbReference type="Proteomes" id="UP001153269"/>
    </source>
</evidence>
<name>A0A9N7Z4G3_PLEPL</name>
<evidence type="ECO:0000313" key="2">
    <source>
        <dbReference type="EMBL" id="CAB1449492.1"/>
    </source>
</evidence>